<name>A0A8S3ZLV3_9EUPU</name>
<dbReference type="InterPro" id="IPR001128">
    <property type="entry name" value="Cyt_P450"/>
</dbReference>
<keyword evidence="5" id="KW-0503">Monooxygenase</keyword>
<organism evidence="7 8">
    <name type="scientific">Candidula unifasciata</name>
    <dbReference type="NCBI Taxonomy" id="100452"/>
    <lineage>
        <taxon>Eukaryota</taxon>
        <taxon>Metazoa</taxon>
        <taxon>Spiralia</taxon>
        <taxon>Lophotrochozoa</taxon>
        <taxon>Mollusca</taxon>
        <taxon>Gastropoda</taxon>
        <taxon>Heterobranchia</taxon>
        <taxon>Euthyneura</taxon>
        <taxon>Panpulmonata</taxon>
        <taxon>Eupulmonata</taxon>
        <taxon>Stylommatophora</taxon>
        <taxon>Helicina</taxon>
        <taxon>Helicoidea</taxon>
        <taxon>Geomitridae</taxon>
        <taxon>Candidula</taxon>
    </lineage>
</organism>
<dbReference type="GO" id="GO:0005506">
    <property type="term" value="F:iron ion binding"/>
    <property type="evidence" value="ECO:0007669"/>
    <property type="project" value="InterPro"/>
</dbReference>
<keyword evidence="6" id="KW-0472">Membrane</keyword>
<gene>
    <name evidence="7" type="ORF">CUNI_LOCUS13780</name>
</gene>
<dbReference type="PROSITE" id="PS00086">
    <property type="entry name" value="CYTOCHROME_P450"/>
    <property type="match status" value="1"/>
</dbReference>
<dbReference type="InterPro" id="IPR050182">
    <property type="entry name" value="Cytochrome_P450_fam2"/>
</dbReference>
<reference evidence="7" key="1">
    <citation type="submission" date="2021-04" db="EMBL/GenBank/DDBJ databases">
        <authorList>
            <consortium name="Molecular Ecology Group"/>
        </authorList>
    </citation>
    <scope>NUCLEOTIDE SEQUENCE</scope>
</reference>
<dbReference type="InterPro" id="IPR017972">
    <property type="entry name" value="Cyt_P450_CS"/>
</dbReference>
<dbReference type="GO" id="GO:0020037">
    <property type="term" value="F:heme binding"/>
    <property type="evidence" value="ECO:0007669"/>
    <property type="project" value="InterPro"/>
</dbReference>
<dbReference type="InterPro" id="IPR036396">
    <property type="entry name" value="Cyt_P450_sf"/>
</dbReference>
<proteinExistence type="inferred from homology"/>
<feature type="transmembrane region" description="Helical" evidence="6">
    <location>
        <begin position="6"/>
        <end position="31"/>
    </location>
</feature>
<evidence type="ECO:0000256" key="5">
    <source>
        <dbReference type="RuleBase" id="RU000461"/>
    </source>
</evidence>
<comment type="caution">
    <text evidence="7">The sequence shown here is derived from an EMBL/GenBank/DDBJ whole genome shotgun (WGS) entry which is preliminary data.</text>
</comment>
<comment type="cofactor">
    <cofactor evidence="4">
        <name>heme</name>
        <dbReference type="ChEBI" id="CHEBI:30413"/>
    </cofactor>
</comment>
<keyword evidence="3 4" id="KW-0408">Iron</keyword>
<dbReference type="EMBL" id="CAJHNH020002982">
    <property type="protein sequence ID" value="CAG5128222.1"/>
    <property type="molecule type" value="Genomic_DNA"/>
</dbReference>
<evidence type="ECO:0000256" key="1">
    <source>
        <dbReference type="ARBA" id="ARBA00010617"/>
    </source>
</evidence>
<sequence>MDVPSLFLSVQGILILTISLLFGFYFLFWIVRRSPKNLPPGPRDWGTNWIMLKASWNGTLHILAGEWALKYKEITLVNSFGMPVVFLNTAEITRKLLASEKYKFLVADRFPNAAARIVEFNGRDLIFSKFDAIMKKKRRLFYNVIGLYGNGVAKMFTDIDLCEGKDTDLTSILTRSLKVIIYILVTGELPVDPSAPDMLEEYDLAFNKLATPDVDFVLDNLPFLTKIPGKFKRAVDRAKEAKKKADELLYYRQKRTHKPGQPRGIADLLLDYAKKPGYEWMDEDEGHIISFLAILIQEEIDDVIGSKRPKLEYKSRLPYTEATILEGVRLISPVPLNAFRRPFEDIDFEGMVIPKKLAGKLSTFFFFFFSIILINSWHFLHDENKWEDPWTFNPKRFLDNEGNLLPADHPKRKDLIAFGVGARACPGETFSRSRMFLFITSILQRYDLLPPSNEKLTPANFNVHDETILGIVRQTPPFKCRLVRRKRR</sequence>
<accession>A0A8S3ZLV3</accession>
<comment type="similarity">
    <text evidence="1 5">Belongs to the cytochrome P450 family.</text>
</comment>
<evidence type="ECO:0000313" key="8">
    <source>
        <dbReference type="Proteomes" id="UP000678393"/>
    </source>
</evidence>
<feature type="transmembrane region" description="Helical" evidence="6">
    <location>
        <begin position="361"/>
        <end position="380"/>
    </location>
</feature>
<keyword evidence="6" id="KW-1133">Transmembrane helix</keyword>
<dbReference type="PRINTS" id="PR00465">
    <property type="entry name" value="EP450IV"/>
</dbReference>
<dbReference type="GO" id="GO:0016712">
    <property type="term" value="F:oxidoreductase activity, acting on paired donors, with incorporation or reduction of molecular oxygen, reduced flavin or flavoprotein as one donor, and incorporation of one atom of oxygen"/>
    <property type="evidence" value="ECO:0007669"/>
    <property type="project" value="TreeGrafter"/>
</dbReference>
<evidence type="ECO:0008006" key="9">
    <source>
        <dbReference type="Google" id="ProtNLM"/>
    </source>
</evidence>
<dbReference type="GO" id="GO:0005737">
    <property type="term" value="C:cytoplasm"/>
    <property type="evidence" value="ECO:0007669"/>
    <property type="project" value="TreeGrafter"/>
</dbReference>
<keyword evidence="4 5" id="KW-0349">Heme</keyword>
<keyword evidence="5" id="KW-0560">Oxidoreductase</keyword>
<dbReference type="GO" id="GO:0008395">
    <property type="term" value="F:steroid hydroxylase activity"/>
    <property type="evidence" value="ECO:0007669"/>
    <property type="project" value="TreeGrafter"/>
</dbReference>
<evidence type="ECO:0000256" key="3">
    <source>
        <dbReference type="ARBA" id="ARBA00023004"/>
    </source>
</evidence>
<dbReference type="Pfam" id="PF00067">
    <property type="entry name" value="p450"/>
    <property type="match status" value="1"/>
</dbReference>
<feature type="binding site" description="axial binding residue" evidence="4">
    <location>
        <position position="425"/>
    </location>
    <ligand>
        <name>heme</name>
        <dbReference type="ChEBI" id="CHEBI:30413"/>
    </ligand>
    <ligandPart>
        <name>Fe</name>
        <dbReference type="ChEBI" id="CHEBI:18248"/>
    </ligandPart>
</feature>
<dbReference type="GO" id="GO:0006805">
    <property type="term" value="P:xenobiotic metabolic process"/>
    <property type="evidence" value="ECO:0007669"/>
    <property type="project" value="TreeGrafter"/>
</dbReference>
<dbReference type="OrthoDB" id="6057686at2759"/>
<evidence type="ECO:0000256" key="6">
    <source>
        <dbReference type="SAM" id="Phobius"/>
    </source>
</evidence>
<dbReference type="Gene3D" id="1.10.630.10">
    <property type="entry name" value="Cytochrome P450"/>
    <property type="match status" value="2"/>
</dbReference>
<dbReference type="Proteomes" id="UP000678393">
    <property type="component" value="Unassembled WGS sequence"/>
</dbReference>
<dbReference type="AlphaFoldDB" id="A0A8S3ZLV3"/>
<evidence type="ECO:0000256" key="4">
    <source>
        <dbReference type="PIRSR" id="PIRSR602403-1"/>
    </source>
</evidence>
<protein>
    <recommendedName>
        <fullName evidence="9">Cytochrome P450</fullName>
    </recommendedName>
</protein>
<evidence type="ECO:0000256" key="2">
    <source>
        <dbReference type="ARBA" id="ARBA00022723"/>
    </source>
</evidence>
<dbReference type="GO" id="GO:0006082">
    <property type="term" value="P:organic acid metabolic process"/>
    <property type="evidence" value="ECO:0007669"/>
    <property type="project" value="TreeGrafter"/>
</dbReference>
<dbReference type="InterPro" id="IPR002403">
    <property type="entry name" value="Cyt_P450_E_grp-IV"/>
</dbReference>
<dbReference type="SUPFAM" id="SSF48264">
    <property type="entry name" value="Cytochrome P450"/>
    <property type="match status" value="1"/>
</dbReference>
<evidence type="ECO:0000313" key="7">
    <source>
        <dbReference type="EMBL" id="CAG5128222.1"/>
    </source>
</evidence>
<keyword evidence="2 4" id="KW-0479">Metal-binding</keyword>
<keyword evidence="6" id="KW-0812">Transmembrane</keyword>
<dbReference type="PANTHER" id="PTHR24300">
    <property type="entry name" value="CYTOCHROME P450 508A4-RELATED"/>
    <property type="match status" value="1"/>
</dbReference>
<keyword evidence="8" id="KW-1185">Reference proteome</keyword>